<organism evidence="2 3">
    <name type="scientific">Gordonia effusa NBRC 100432</name>
    <dbReference type="NCBI Taxonomy" id="1077974"/>
    <lineage>
        <taxon>Bacteria</taxon>
        <taxon>Bacillati</taxon>
        <taxon>Actinomycetota</taxon>
        <taxon>Actinomycetes</taxon>
        <taxon>Mycobacteriales</taxon>
        <taxon>Gordoniaceae</taxon>
        <taxon>Gordonia</taxon>
    </lineage>
</organism>
<dbReference type="RefSeq" id="WP_007319446.1">
    <property type="nucleotide sequence ID" value="NZ_BAEH01000106.1"/>
</dbReference>
<feature type="domain" description="Mycothiol-dependent maleylpyruvate isomerase metal-binding" evidence="1">
    <location>
        <begin position="6"/>
        <end position="44"/>
    </location>
</feature>
<dbReference type="AlphaFoldDB" id="H0R4W0"/>
<proteinExistence type="predicted"/>
<keyword evidence="3" id="KW-1185">Reference proteome</keyword>
<dbReference type="Proteomes" id="UP000035034">
    <property type="component" value="Unassembled WGS sequence"/>
</dbReference>
<dbReference type="GO" id="GO:0046872">
    <property type="term" value="F:metal ion binding"/>
    <property type="evidence" value="ECO:0007669"/>
    <property type="project" value="InterPro"/>
</dbReference>
<dbReference type="STRING" id="1077974.GOEFS_106_00070"/>
<dbReference type="eggNOG" id="COG0243">
    <property type="taxonomic scope" value="Bacteria"/>
</dbReference>
<dbReference type="SUPFAM" id="SSF109854">
    <property type="entry name" value="DinB/YfiT-like putative metalloenzymes"/>
    <property type="match status" value="1"/>
</dbReference>
<dbReference type="OrthoDB" id="3268903at2"/>
<name>H0R4W0_9ACTN</name>
<dbReference type="InterPro" id="IPR034660">
    <property type="entry name" value="DinB/YfiT-like"/>
</dbReference>
<comment type="caution">
    <text evidence="2">The sequence shown here is derived from an EMBL/GenBank/DDBJ whole genome shotgun (WGS) entry which is preliminary data.</text>
</comment>
<dbReference type="NCBIfam" id="TIGR03085">
    <property type="entry name" value="TIGR03085 family metal-binding protein"/>
    <property type="match status" value="1"/>
</dbReference>
<accession>H0R4W0</accession>
<reference evidence="2 3" key="1">
    <citation type="submission" date="2011-12" db="EMBL/GenBank/DDBJ databases">
        <title>Whole genome shotgun sequence of Gordonia effusa NBRC 100432.</title>
        <authorList>
            <person name="Yoshida I."/>
            <person name="Takarada H."/>
            <person name="Hosoyama A."/>
            <person name="Tsuchikane K."/>
            <person name="Katsumata H."/>
            <person name="Yamazaki S."/>
            <person name="Fujita N."/>
        </authorList>
    </citation>
    <scope>NUCLEOTIDE SEQUENCE [LARGE SCALE GENOMIC DNA]</scope>
    <source>
        <strain evidence="2 3">NBRC 100432</strain>
    </source>
</reference>
<dbReference type="Gene3D" id="1.20.120.450">
    <property type="entry name" value="dinb family like domain"/>
    <property type="match status" value="1"/>
</dbReference>
<sequence length="206" mass="23156">MSFASRERAALVATMREVGPDAPTMCDGWTVRDLAAHLLLRERRPDSAAGILLPIFAGRTRKVQNRIATQDWDVMLAKLAGGAPWWSPMSWAEALVNGMEMFVHHEDVRRAREGWRPRQLTAGEQRWLSLFLPVGLFTYRRSPVRVVVVVRGGLRFIAKPFRSSTVRLQGEPSELLLHALGRNNVELDYTGDVGDIARLDSLARTV</sequence>
<evidence type="ECO:0000313" key="3">
    <source>
        <dbReference type="Proteomes" id="UP000035034"/>
    </source>
</evidence>
<gene>
    <name evidence="2" type="ORF">GOEFS_106_00070</name>
</gene>
<evidence type="ECO:0000259" key="1">
    <source>
        <dbReference type="Pfam" id="PF11716"/>
    </source>
</evidence>
<dbReference type="InterPro" id="IPR017517">
    <property type="entry name" value="Maleyloyr_isom"/>
</dbReference>
<protein>
    <recommendedName>
        <fullName evidence="1">Mycothiol-dependent maleylpyruvate isomerase metal-binding domain-containing protein</fullName>
    </recommendedName>
</protein>
<dbReference type="Pfam" id="PF11716">
    <property type="entry name" value="MDMPI_N"/>
    <property type="match status" value="1"/>
</dbReference>
<dbReference type="InterPro" id="IPR024344">
    <property type="entry name" value="MDMPI_metal-binding"/>
</dbReference>
<evidence type="ECO:0000313" key="2">
    <source>
        <dbReference type="EMBL" id="GAB20111.1"/>
    </source>
</evidence>
<dbReference type="NCBIfam" id="TIGR03083">
    <property type="entry name" value="maleylpyruvate isomerase family mycothiol-dependent enzyme"/>
    <property type="match status" value="1"/>
</dbReference>
<dbReference type="InterPro" id="IPR017519">
    <property type="entry name" value="CHP03085"/>
</dbReference>
<dbReference type="EMBL" id="BAEH01000106">
    <property type="protein sequence ID" value="GAB20111.1"/>
    <property type="molecule type" value="Genomic_DNA"/>
</dbReference>